<evidence type="ECO:0000313" key="8">
    <source>
        <dbReference type="EMBL" id="OGE53158.1"/>
    </source>
</evidence>
<dbReference type="GeneID" id="34576292"/>
<keyword evidence="3" id="KW-0805">Transcription regulation</keyword>
<dbReference type="SMART" id="SM00066">
    <property type="entry name" value="GAL4"/>
    <property type="match status" value="1"/>
</dbReference>
<evidence type="ECO:0000259" key="7">
    <source>
        <dbReference type="PROSITE" id="PS50048"/>
    </source>
</evidence>
<dbReference type="OrthoDB" id="4216928at2759"/>
<evidence type="ECO:0000256" key="5">
    <source>
        <dbReference type="ARBA" id="ARBA00023163"/>
    </source>
</evidence>
<dbReference type="Gene3D" id="4.10.240.10">
    <property type="entry name" value="Zn(2)-C6 fungal-type DNA-binding domain"/>
    <property type="match status" value="1"/>
</dbReference>
<keyword evidence="1" id="KW-0479">Metal-binding</keyword>
<organism evidence="8 9">
    <name type="scientific">Penicillium arizonense</name>
    <dbReference type="NCBI Taxonomy" id="1835702"/>
    <lineage>
        <taxon>Eukaryota</taxon>
        <taxon>Fungi</taxon>
        <taxon>Dikarya</taxon>
        <taxon>Ascomycota</taxon>
        <taxon>Pezizomycotina</taxon>
        <taxon>Eurotiomycetes</taxon>
        <taxon>Eurotiomycetidae</taxon>
        <taxon>Eurotiales</taxon>
        <taxon>Aspergillaceae</taxon>
        <taxon>Penicillium</taxon>
    </lineage>
</organism>
<protein>
    <recommendedName>
        <fullName evidence="7">Zn(2)-C6 fungal-type domain-containing protein</fullName>
    </recommendedName>
</protein>
<dbReference type="GO" id="GO:0008270">
    <property type="term" value="F:zinc ion binding"/>
    <property type="evidence" value="ECO:0007669"/>
    <property type="project" value="InterPro"/>
</dbReference>
<dbReference type="InterPro" id="IPR036864">
    <property type="entry name" value="Zn2-C6_fun-type_DNA-bd_sf"/>
</dbReference>
<name>A0A1F5LIW7_PENAI</name>
<accession>A0A1F5LIW7</accession>
<evidence type="ECO:0000256" key="2">
    <source>
        <dbReference type="ARBA" id="ARBA00022833"/>
    </source>
</evidence>
<evidence type="ECO:0000256" key="1">
    <source>
        <dbReference type="ARBA" id="ARBA00022723"/>
    </source>
</evidence>
<keyword evidence="6" id="KW-0539">Nucleus</keyword>
<gene>
    <name evidence="8" type="ORF">PENARI_c008G08830</name>
</gene>
<evidence type="ECO:0000256" key="4">
    <source>
        <dbReference type="ARBA" id="ARBA00023125"/>
    </source>
</evidence>
<dbReference type="RefSeq" id="XP_022488597.1">
    <property type="nucleotide sequence ID" value="XM_022631558.1"/>
</dbReference>
<evidence type="ECO:0000313" key="9">
    <source>
        <dbReference type="Proteomes" id="UP000177622"/>
    </source>
</evidence>
<dbReference type="AlphaFoldDB" id="A0A1F5LIW7"/>
<feature type="domain" description="Zn(2)-C6 fungal-type" evidence="7">
    <location>
        <begin position="8"/>
        <end position="37"/>
    </location>
</feature>
<dbReference type="GO" id="GO:0003677">
    <property type="term" value="F:DNA binding"/>
    <property type="evidence" value="ECO:0007669"/>
    <property type="project" value="UniProtKB-KW"/>
</dbReference>
<reference evidence="8 9" key="1">
    <citation type="journal article" date="2016" name="Sci. Rep.">
        <title>Penicillium arizonense, a new, genome sequenced fungal species, reveals a high chemical diversity in secreted metabolites.</title>
        <authorList>
            <person name="Grijseels S."/>
            <person name="Nielsen J.C."/>
            <person name="Randelovic M."/>
            <person name="Nielsen J."/>
            <person name="Nielsen K.F."/>
            <person name="Workman M."/>
            <person name="Frisvad J.C."/>
        </authorList>
    </citation>
    <scope>NUCLEOTIDE SEQUENCE [LARGE SCALE GENOMIC DNA]</scope>
    <source>
        <strain evidence="8 9">CBS 141311</strain>
    </source>
</reference>
<dbReference type="SUPFAM" id="SSF57701">
    <property type="entry name" value="Zn2/Cys6 DNA-binding domain"/>
    <property type="match status" value="1"/>
</dbReference>
<keyword evidence="4" id="KW-0238">DNA-binding</keyword>
<dbReference type="STRING" id="1835702.A0A1F5LIW7"/>
<keyword evidence="2" id="KW-0862">Zinc</keyword>
<evidence type="ECO:0000256" key="6">
    <source>
        <dbReference type="ARBA" id="ARBA00023242"/>
    </source>
</evidence>
<dbReference type="InterPro" id="IPR001138">
    <property type="entry name" value="Zn2Cys6_DnaBD"/>
</dbReference>
<dbReference type="PROSITE" id="PS50048">
    <property type="entry name" value="ZN2_CY6_FUNGAL_2"/>
    <property type="match status" value="1"/>
</dbReference>
<comment type="caution">
    <text evidence="8">The sequence shown here is derived from an EMBL/GenBank/DDBJ whole genome shotgun (WGS) entry which is preliminary data.</text>
</comment>
<dbReference type="PANTHER" id="PTHR47660">
    <property type="entry name" value="TRANSCRIPTION FACTOR WITH C2H2 AND ZN(2)-CYS(6) DNA BINDING DOMAIN (EUROFUNG)-RELATED-RELATED"/>
    <property type="match status" value="1"/>
</dbReference>
<dbReference type="Pfam" id="PF00172">
    <property type="entry name" value="Zn_clus"/>
    <property type="match status" value="1"/>
</dbReference>
<sequence length="421" mass="47521">MPSPYRRSCRDCVKAKRRCDLNFPCYRCLVRSLQCTYENPRNTRPAAVADFADGEDPTSTVSPRSVTRINAAEMPGVNTAVGPLDVYNNASPGLTLTGSALPLFPDYDLDWQVIMENIDSFAVPDQVGVDNTAPARSVLAGEIYQERIISAVKQFKSWPGIYASRGHIPFIHARLYTHDLPSVMQEALGMCSFYTQRNSHNEHLVNRCISQAARRLITEHCESDNMSFTEQLASVQALCLYQIIQLFDGDIALRSQAEAAGPVLDRWLRQLKRHAKPVSDALRNATYTGSAHDAWRAWVFDECVRRTLIVGFSIEGLYSFLKNGWDASHHDFAELGFYAQRALWTAPSEYFWLAALQDHLLLPVWFRTWESDTAQAQPADMEELGMIMMGFIKGVDYCRHWLGKESLHKFGLTLHELGSST</sequence>
<dbReference type="GO" id="GO:0000981">
    <property type="term" value="F:DNA-binding transcription factor activity, RNA polymerase II-specific"/>
    <property type="evidence" value="ECO:0007669"/>
    <property type="project" value="InterPro"/>
</dbReference>
<proteinExistence type="predicted"/>
<dbReference type="Proteomes" id="UP000177622">
    <property type="component" value="Unassembled WGS sequence"/>
</dbReference>
<dbReference type="EMBL" id="LXJU01000008">
    <property type="protein sequence ID" value="OGE53158.1"/>
    <property type="molecule type" value="Genomic_DNA"/>
</dbReference>
<evidence type="ECO:0000256" key="3">
    <source>
        <dbReference type="ARBA" id="ARBA00023015"/>
    </source>
</evidence>
<keyword evidence="5" id="KW-0804">Transcription</keyword>
<dbReference type="CDD" id="cd00067">
    <property type="entry name" value="GAL4"/>
    <property type="match status" value="1"/>
</dbReference>
<keyword evidence="9" id="KW-1185">Reference proteome</keyword>